<evidence type="ECO:0000256" key="1">
    <source>
        <dbReference type="SAM" id="MobiDB-lite"/>
    </source>
</evidence>
<feature type="compositionally biased region" description="Basic and acidic residues" evidence="1">
    <location>
        <begin position="563"/>
        <end position="582"/>
    </location>
</feature>
<feature type="region of interest" description="Disordered" evidence="1">
    <location>
        <begin position="625"/>
        <end position="680"/>
    </location>
</feature>
<accession>A0A7S3PZ15</accession>
<feature type="region of interest" description="Disordered" evidence="1">
    <location>
        <begin position="767"/>
        <end position="830"/>
    </location>
</feature>
<proteinExistence type="predicted"/>
<protein>
    <submittedName>
        <fullName evidence="2">Uncharacterized protein</fullName>
    </submittedName>
</protein>
<dbReference type="EMBL" id="HBIO01006642">
    <property type="protein sequence ID" value="CAE0460044.1"/>
    <property type="molecule type" value="Transcribed_RNA"/>
</dbReference>
<evidence type="ECO:0000313" key="2">
    <source>
        <dbReference type="EMBL" id="CAE0460044.1"/>
    </source>
</evidence>
<reference evidence="2" key="1">
    <citation type="submission" date="2021-01" db="EMBL/GenBank/DDBJ databases">
        <authorList>
            <person name="Corre E."/>
            <person name="Pelletier E."/>
            <person name="Niang G."/>
            <person name="Scheremetjew M."/>
            <person name="Finn R."/>
            <person name="Kale V."/>
            <person name="Holt S."/>
            <person name="Cochrane G."/>
            <person name="Meng A."/>
            <person name="Brown T."/>
            <person name="Cohen L."/>
        </authorList>
    </citation>
    <scope>NUCLEOTIDE SEQUENCE</scope>
    <source>
        <strain evidence="2">MM31A-1</strain>
    </source>
</reference>
<feature type="compositionally biased region" description="Basic residues" evidence="1">
    <location>
        <begin position="550"/>
        <end position="562"/>
    </location>
</feature>
<feature type="region of interest" description="Disordered" evidence="1">
    <location>
        <begin position="497"/>
        <end position="605"/>
    </location>
</feature>
<gene>
    <name evidence="2" type="ORF">CDEB00056_LOCUS4885</name>
</gene>
<dbReference type="AlphaFoldDB" id="A0A7S3PZ15"/>
<feature type="region of interest" description="Disordered" evidence="1">
    <location>
        <begin position="695"/>
        <end position="733"/>
    </location>
</feature>
<feature type="region of interest" description="Disordered" evidence="1">
    <location>
        <begin position="1"/>
        <end position="53"/>
    </location>
</feature>
<sequence>METTIRAQARAREQARAQEQAQENVNEHTYDREYAHERSDDGHPATRPQAYPIRGKVHRMKSALNGSAINVQGRVRSHVHGMKSERHFPCHNEDDRKYAPSYNLEDRQMQDDPYENGLSLWSGNGSGYGSGRGYGGDSNRSGYQYGIEVIHAKSYSRDGDDESAYPPPPFDPIFINDPLVPMRRPATAMPSAAKFDSMGAREHSAADADIDARNRPVNGRSTRAMAKRMEYNDNDELWDRGYAQQQQESISQWPDEGGPINDDNYDHEVAERARRWREIRKQTDALVFGKEKEMVATNSTNDPFKTEQRPKPRSQCLVYVAMTEEEKISLRNAEKMESERKLEVLGQKEEICAVCTMSVSSQPSDVSSVFVEGLEDIQGTPFNPQFQSIRTIKQRGGQVRAERDVRLLSFRNRCTCVCSCQQREELDAEGEVSNNKDGEINNEDGDISISSEEKEPGRFASTQHDPMTRSKIRGILLSPSAPVVKSQHSFVRRAKIDDKASSKKKTMEDRKSSPMRQRISNMRHATPSTSTVRSRKAYENRRKLSTHSPTVRKMRNASPRRQRLTERHVTDLHLHAASKGEEPTDDDGNASISPNSISGESQDLPSHGLKISEVEADISLTVPANSIKDDNIQQNQNPGKKKAIGPEITSNSIKDGNIQHNKKSRKKITPSQHISETRYGLSPLAPIVQIQNRDEEQQKLKASTNERKERFVTQRRQKISELKRDTSPTKPTNFNVPVIEILKSKLPHERRNQPKFLDNDILNGERAEKFMARRRKMTSTMKGGSPPTKEGDFSPPPLDVDEKDSFARRKIRRQKRQEQTAGRADDDDRN</sequence>
<feature type="region of interest" description="Disordered" evidence="1">
    <location>
        <begin position="431"/>
        <end position="464"/>
    </location>
</feature>
<name>A0A7S3PZ15_9STRA</name>
<feature type="compositionally biased region" description="Basic and acidic residues" evidence="1">
    <location>
        <begin position="497"/>
        <end position="512"/>
    </location>
</feature>
<feature type="compositionally biased region" description="Basic and acidic residues" evidence="1">
    <location>
        <begin position="25"/>
        <end position="44"/>
    </location>
</feature>
<organism evidence="2">
    <name type="scientific">Chaetoceros debilis</name>
    <dbReference type="NCBI Taxonomy" id="122233"/>
    <lineage>
        <taxon>Eukaryota</taxon>
        <taxon>Sar</taxon>
        <taxon>Stramenopiles</taxon>
        <taxon>Ochrophyta</taxon>
        <taxon>Bacillariophyta</taxon>
        <taxon>Coscinodiscophyceae</taxon>
        <taxon>Chaetocerotophycidae</taxon>
        <taxon>Chaetocerotales</taxon>
        <taxon>Chaetocerotaceae</taxon>
        <taxon>Chaetoceros</taxon>
    </lineage>
</organism>
<feature type="compositionally biased region" description="Polar residues" evidence="1">
    <location>
        <begin position="590"/>
        <end position="604"/>
    </location>
</feature>
<feature type="compositionally biased region" description="Basic and acidic residues" evidence="1">
    <location>
        <begin position="695"/>
        <end position="727"/>
    </location>
</feature>